<feature type="coiled-coil region" evidence="1">
    <location>
        <begin position="105"/>
        <end position="132"/>
    </location>
</feature>
<dbReference type="STRING" id="1348657.M622_16920"/>
<proteinExistence type="predicted"/>
<gene>
    <name evidence="2" type="ORF">M622_16920</name>
</gene>
<accession>S9ZNJ9</accession>
<keyword evidence="1" id="KW-0175">Coiled coil</keyword>
<sequence length="214" mass="24337">MERFESRILEVVGTRNIPSPEDFPRWPMLRLNVERIFDALRNRELPYGRAGITCDDPSLLDDPQLTIRHVDLRAWMTRFYPSHRPAFLFDDIERQLHPAISVEAVQALLADREALRAQLADHQREIEALRKEIRRQGPPERVLPPRSETTYLNIVGGLLTLLLGKSPSGTPYSSFETMEAVISALIAHHEGRPGISERTLWAKFAAAKRQVGAA</sequence>
<dbReference type="AlphaFoldDB" id="S9ZNJ9"/>
<dbReference type="eggNOG" id="ENOG502Z7W7">
    <property type="taxonomic scope" value="Bacteria"/>
</dbReference>
<dbReference type="PATRIC" id="fig|1348657.5.peg.2470"/>
<keyword evidence="3" id="KW-1185">Reference proteome</keyword>
<protein>
    <recommendedName>
        <fullName evidence="4">Receptor protein-tyrosine kinase</fullName>
    </recommendedName>
</protein>
<evidence type="ECO:0000313" key="2">
    <source>
        <dbReference type="EMBL" id="EPZ15047.1"/>
    </source>
</evidence>
<comment type="caution">
    <text evidence="2">The sequence shown here is derived from an EMBL/GenBank/DDBJ whole genome shotgun (WGS) entry which is preliminary data.</text>
</comment>
<name>S9ZNJ9_9RHOO</name>
<dbReference type="Proteomes" id="UP000015455">
    <property type="component" value="Unassembled WGS sequence"/>
</dbReference>
<evidence type="ECO:0000313" key="3">
    <source>
        <dbReference type="Proteomes" id="UP000015455"/>
    </source>
</evidence>
<organism evidence="2 3">
    <name type="scientific">Thauera terpenica 58Eu</name>
    <dbReference type="NCBI Taxonomy" id="1348657"/>
    <lineage>
        <taxon>Bacteria</taxon>
        <taxon>Pseudomonadati</taxon>
        <taxon>Pseudomonadota</taxon>
        <taxon>Betaproteobacteria</taxon>
        <taxon>Rhodocyclales</taxon>
        <taxon>Zoogloeaceae</taxon>
        <taxon>Thauera</taxon>
    </lineage>
</organism>
<evidence type="ECO:0008006" key="4">
    <source>
        <dbReference type="Google" id="ProtNLM"/>
    </source>
</evidence>
<evidence type="ECO:0000256" key="1">
    <source>
        <dbReference type="SAM" id="Coils"/>
    </source>
</evidence>
<dbReference type="EMBL" id="ATJV01000063">
    <property type="protein sequence ID" value="EPZ15047.1"/>
    <property type="molecule type" value="Genomic_DNA"/>
</dbReference>
<reference evidence="2 3" key="1">
    <citation type="submission" date="2013-06" db="EMBL/GenBank/DDBJ databases">
        <title>Draft genome sequence of Thauera terpenica.</title>
        <authorList>
            <person name="Liu B."/>
            <person name="Frostegard A.H."/>
            <person name="Shapleigh J.P."/>
        </authorList>
    </citation>
    <scope>NUCLEOTIDE SEQUENCE [LARGE SCALE GENOMIC DNA]</scope>
    <source>
        <strain evidence="2 3">58Eu</strain>
    </source>
</reference>